<reference evidence="3" key="1">
    <citation type="submission" date="2023-03" db="EMBL/GenBank/DDBJ databases">
        <title>Chromosome-level genomes of two armyworms, Mythimna separata and Mythimna loreyi, provide insights into the biosynthesis and reception of sex pheromones.</title>
        <authorList>
            <person name="Zhao H."/>
        </authorList>
    </citation>
    <scope>NUCLEOTIDE SEQUENCE</scope>
    <source>
        <strain evidence="3">BeijingLab</strain>
        <tissue evidence="3">Pupa</tissue>
    </source>
</reference>
<protein>
    <submittedName>
        <fullName evidence="3">Uncharacterized protein</fullName>
    </submittedName>
</protein>
<organism evidence="3 4">
    <name type="scientific">Mythimna separata</name>
    <name type="common">Oriental armyworm</name>
    <name type="synonym">Pseudaletia separata</name>
    <dbReference type="NCBI Taxonomy" id="271217"/>
    <lineage>
        <taxon>Eukaryota</taxon>
        <taxon>Metazoa</taxon>
        <taxon>Ecdysozoa</taxon>
        <taxon>Arthropoda</taxon>
        <taxon>Hexapoda</taxon>
        <taxon>Insecta</taxon>
        <taxon>Pterygota</taxon>
        <taxon>Neoptera</taxon>
        <taxon>Endopterygota</taxon>
        <taxon>Lepidoptera</taxon>
        <taxon>Glossata</taxon>
        <taxon>Ditrysia</taxon>
        <taxon>Noctuoidea</taxon>
        <taxon>Noctuidae</taxon>
        <taxon>Noctuinae</taxon>
        <taxon>Hadenini</taxon>
        <taxon>Mythimna</taxon>
    </lineage>
</organism>
<evidence type="ECO:0000256" key="2">
    <source>
        <dbReference type="SAM" id="SignalP"/>
    </source>
</evidence>
<evidence type="ECO:0000313" key="4">
    <source>
        <dbReference type="Proteomes" id="UP001231518"/>
    </source>
</evidence>
<keyword evidence="2" id="KW-0732">Signal</keyword>
<sequence>MLCPKHALVYAVLLAVLLDPVSGRKRYHRQRFKSGQHTYPPTRGLSETEAYSQDKLDEKTYENYYQYNPPQSLTYSSSLGRTPVHYPVYRGSPPNYIYKYKNSGSKFGTLLTGLALLNLGALGAAAYSHIKQNSNSRRTPQPDDVCKFEVKKDNGDYEETQIDCQFISSFILQEQRKQKARVTMINTTFVDTTNNEAMLDLSLMRTSEPEPTVVVEVLYKMLRNGTLVPINVQRYRVSTESEGTSVLITVTLNNALDVKGEDVEVTPGMECFVSRTSSIHNMRKSVPCGLLQTYAESSVKLVKPVSASNGNVRSIGTSRYDMSIILTAVAVLKPFWSPPITIYC</sequence>
<accession>A0AAD7YP27</accession>
<comment type="caution">
    <text evidence="3">The sequence shown here is derived from an EMBL/GenBank/DDBJ whole genome shotgun (WGS) entry which is preliminary data.</text>
</comment>
<feature type="region of interest" description="Disordered" evidence="1">
    <location>
        <begin position="29"/>
        <end position="49"/>
    </location>
</feature>
<keyword evidence="4" id="KW-1185">Reference proteome</keyword>
<evidence type="ECO:0000313" key="3">
    <source>
        <dbReference type="EMBL" id="KAJ8722553.1"/>
    </source>
</evidence>
<feature type="chain" id="PRO_5042034485" evidence="2">
    <location>
        <begin position="24"/>
        <end position="344"/>
    </location>
</feature>
<name>A0AAD7YP27_MYTSE</name>
<dbReference type="EMBL" id="JARGEI010000012">
    <property type="protein sequence ID" value="KAJ8722553.1"/>
    <property type="molecule type" value="Genomic_DNA"/>
</dbReference>
<evidence type="ECO:0000256" key="1">
    <source>
        <dbReference type="SAM" id="MobiDB-lite"/>
    </source>
</evidence>
<dbReference type="AlphaFoldDB" id="A0AAD7YP27"/>
<proteinExistence type="predicted"/>
<feature type="signal peptide" evidence="2">
    <location>
        <begin position="1"/>
        <end position="23"/>
    </location>
</feature>
<dbReference type="Proteomes" id="UP001231518">
    <property type="component" value="Chromosome 15"/>
</dbReference>
<gene>
    <name evidence="3" type="ORF">PYW07_003733</name>
</gene>